<name>A0ABU4Z1D7_9HYPH</name>
<dbReference type="NCBIfam" id="TIGR01656">
    <property type="entry name" value="Histidinol-ppas"/>
    <property type="match status" value="1"/>
</dbReference>
<evidence type="ECO:0000256" key="4">
    <source>
        <dbReference type="ARBA" id="ARBA00022723"/>
    </source>
</evidence>
<dbReference type="PANTHER" id="PTHR42891">
    <property type="entry name" value="D-GLYCERO-BETA-D-MANNO-HEPTOSE-1,7-BISPHOSPHATE 7-PHOSPHATASE"/>
    <property type="match status" value="1"/>
</dbReference>
<dbReference type="Gene3D" id="3.40.50.1000">
    <property type="entry name" value="HAD superfamily/HAD-like"/>
    <property type="match status" value="1"/>
</dbReference>
<dbReference type="InterPro" id="IPR023214">
    <property type="entry name" value="HAD_sf"/>
</dbReference>
<comment type="similarity">
    <text evidence="2">Belongs to the GmhB family.</text>
</comment>
<evidence type="ECO:0000256" key="2">
    <source>
        <dbReference type="ARBA" id="ARBA00005628"/>
    </source>
</evidence>
<dbReference type="Gene3D" id="3.90.550.10">
    <property type="entry name" value="Spore Coat Polysaccharide Biosynthesis Protein SpsA, Chain A"/>
    <property type="match status" value="1"/>
</dbReference>
<dbReference type="Gene3D" id="3.40.50.300">
    <property type="entry name" value="P-loop containing nucleotide triphosphate hydrolases"/>
    <property type="match status" value="1"/>
</dbReference>
<gene>
    <name evidence="9" type="ORF">RFN29_15785</name>
</gene>
<reference evidence="9 10" key="1">
    <citation type="submission" date="2023-08" db="EMBL/GenBank/DDBJ databases">
        <title>Implementing the SeqCode for naming new Mesorhizobium species isolated from Vachellia karroo root nodules.</title>
        <authorList>
            <person name="Van Lill M."/>
        </authorList>
    </citation>
    <scope>NUCLEOTIDE SEQUENCE [LARGE SCALE GENOMIC DNA]</scope>
    <source>
        <strain evidence="9 10">VK22B</strain>
    </source>
</reference>
<dbReference type="InterPro" id="IPR004446">
    <property type="entry name" value="Heptose_bisP_phosphatase"/>
</dbReference>
<evidence type="ECO:0000256" key="7">
    <source>
        <dbReference type="ARBA" id="ARBA00031828"/>
    </source>
</evidence>
<dbReference type="InterPro" id="IPR006543">
    <property type="entry name" value="Histidinol-phos"/>
</dbReference>
<protein>
    <recommendedName>
        <fullName evidence="7">D,D-heptose 1,7-bisphosphate phosphatase</fullName>
    </recommendedName>
</protein>
<evidence type="ECO:0000256" key="3">
    <source>
        <dbReference type="ARBA" id="ARBA00022490"/>
    </source>
</evidence>
<evidence type="ECO:0000256" key="1">
    <source>
        <dbReference type="ARBA" id="ARBA00004496"/>
    </source>
</evidence>
<dbReference type="CDD" id="cd07503">
    <property type="entry name" value="HAD_HisB-N"/>
    <property type="match status" value="1"/>
</dbReference>
<keyword evidence="5 9" id="KW-0378">Hydrolase</keyword>
<dbReference type="Pfam" id="PF13242">
    <property type="entry name" value="Hydrolase_like"/>
    <property type="match status" value="1"/>
</dbReference>
<dbReference type="InterPro" id="IPR036412">
    <property type="entry name" value="HAD-like_sf"/>
</dbReference>
<dbReference type="EMBL" id="JAVIJC010000015">
    <property type="protein sequence ID" value="MDX8493036.1"/>
    <property type="molecule type" value="Genomic_DNA"/>
</dbReference>
<keyword evidence="10" id="KW-1185">Reference proteome</keyword>
<feature type="domain" description="Nucleotidyl transferase" evidence="8">
    <location>
        <begin position="5"/>
        <end position="229"/>
    </location>
</feature>
<evidence type="ECO:0000313" key="10">
    <source>
        <dbReference type="Proteomes" id="UP001271249"/>
    </source>
</evidence>
<dbReference type="RefSeq" id="WP_320227017.1">
    <property type="nucleotide sequence ID" value="NZ_JAVIJC010000015.1"/>
</dbReference>
<sequence>MQAQAVVLAGGRGTRLRGRIGDLPKSLANICGKPLLEHQILLSKQHGIERILILVNHASEQIVEFCNQRKNWGIDVRCVNDGAPLGTAGAVLAVLDLLDDDCLTIYGDTMLNIDLTRFKSFHDKHKAAAATVFTHPNDHPHDSDLIEVSEDGMVAAFHPYPHEPGSYYPNKVSAALYYIRKQALLRWRSAVTPIDFGKHLFPAMLLDGTEIRSYSSHEYIKDAGTPARLDKICADFESGRIDRASLAFPQKAVFLDRDGCINADYGHIDRPERFELIEGAAAAIGRFNRAEYRSIVVTNQPVVARGDCSVRDLRMIHNKMETELGHRGAFVDAIYFCPHHPDRGFAGEVEALKVRCECRKPSTGLVDDAVRAFNIDRGQSWIIGDSSTDIALAKRSGIRSILVETGAGGLDSKFHVMPDYTVPDLFAAANFILTVHPNLIETASDLVAHVKPGDVCFVGGLSRSGKSVLSSAIGEALRGRGFDAKVVALDRWIRSAADRGPTVMGRYDLNEIRTVLTRLVGVRSRETHDLPYYEKLSRVSHPRSEKMTISPETVLIVEGAVALSLSDVVLRGRAHTFFVDIDEELRRYRVAREYSLRGLDREAASRIYSSRQEDEAPIVLASRAIADRCIRLRAIELIEAAA</sequence>
<keyword evidence="3" id="KW-0963">Cytoplasm</keyword>
<dbReference type="InterPro" id="IPR027417">
    <property type="entry name" value="P-loop_NTPase"/>
</dbReference>
<dbReference type="SUPFAM" id="SSF53448">
    <property type="entry name" value="Nucleotide-diphospho-sugar transferases"/>
    <property type="match status" value="1"/>
</dbReference>
<dbReference type="Proteomes" id="UP001271249">
    <property type="component" value="Unassembled WGS sequence"/>
</dbReference>
<dbReference type="PANTHER" id="PTHR42891:SF1">
    <property type="entry name" value="D-GLYCERO-BETA-D-MANNO-HEPTOSE-1,7-BISPHOSPHATE 7-PHOSPHATASE"/>
    <property type="match status" value="1"/>
</dbReference>
<evidence type="ECO:0000256" key="5">
    <source>
        <dbReference type="ARBA" id="ARBA00022801"/>
    </source>
</evidence>
<accession>A0ABU4Z1D7</accession>
<evidence type="ECO:0000256" key="6">
    <source>
        <dbReference type="ARBA" id="ARBA00023277"/>
    </source>
</evidence>
<proteinExistence type="inferred from homology"/>
<keyword evidence="6" id="KW-0119">Carbohydrate metabolism</keyword>
<evidence type="ECO:0000313" key="9">
    <source>
        <dbReference type="EMBL" id="MDX8493036.1"/>
    </source>
</evidence>
<dbReference type="InterPro" id="IPR006549">
    <property type="entry name" value="HAD-SF_hydro_IIIA"/>
</dbReference>
<evidence type="ECO:0000259" key="8">
    <source>
        <dbReference type="Pfam" id="PF00483"/>
    </source>
</evidence>
<dbReference type="Pfam" id="PF00483">
    <property type="entry name" value="NTP_transferase"/>
    <property type="match status" value="1"/>
</dbReference>
<dbReference type="GO" id="GO:0016787">
    <property type="term" value="F:hydrolase activity"/>
    <property type="evidence" value="ECO:0007669"/>
    <property type="project" value="UniProtKB-KW"/>
</dbReference>
<dbReference type="SUPFAM" id="SSF52540">
    <property type="entry name" value="P-loop containing nucleoside triphosphate hydrolases"/>
    <property type="match status" value="1"/>
</dbReference>
<dbReference type="InterPro" id="IPR005835">
    <property type="entry name" value="NTP_transferase_dom"/>
</dbReference>
<comment type="subcellular location">
    <subcellularLocation>
        <location evidence="1">Cytoplasm</location>
    </subcellularLocation>
</comment>
<dbReference type="NCBIfam" id="TIGR01662">
    <property type="entry name" value="HAD-SF-IIIA"/>
    <property type="match status" value="1"/>
</dbReference>
<organism evidence="9 10">
    <name type="scientific">Mesorhizobium captivum</name>
    <dbReference type="NCBI Taxonomy" id="3072319"/>
    <lineage>
        <taxon>Bacteria</taxon>
        <taxon>Pseudomonadati</taxon>
        <taxon>Pseudomonadota</taxon>
        <taxon>Alphaproteobacteria</taxon>
        <taxon>Hyphomicrobiales</taxon>
        <taxon>Phyllobacteriaceae</taxon>
        <taxon>Mesorhizobium</taxon>
    </lineage>
</organism>
<dbReference type="SUPFAM" id="SSF56784">
    <property type="entry name" value="HAD-like"/>
    <property type="match status" value="1"/>
</dbReference>
<comment type="caution">
    <text evidence="9">The sequence shown here is derived from an EMBL/GenBank/DDBJ whole genome shotgun (WGS) entry which is preliminary data.</text>
</comment>
<dbReference type="InterPro" id="IPR029044">
    <property type="entry name" value="Nucleotide-diphossugar_trans"/>
</dbReference>
<keyword evidence="4" id="KW-0479">Metal-binding</keyword>